<dbReference type="Pfam" id="PF09774">
    <property type="entry name" value="MIX23"/>
    <property type="match status" value="1"/>
</dbReference>
<gene>
    <name evidence="4" type="ORF">NEMVEDRAFT_v1g244177</name>
</gene>
<dbReference type="EMBL" id="DS469618">
    <property type="protein sequence ID" value="EDO38819.1"/>
    <property type="molecule type" value="Genomic_DNA"/>
</dbReference>
<dbReference type="HOGENOM" id="CLU_1449340_0_0_1"/>
<evidence type="ECO:0000313" key="5">
    <source>
        <dbReference type="Proteomes" id="UP000001593"/>
    </source>
</evidence>
<dbReference type="InParanoid" id="A7SBS3"/>
<keyword evidence="5" id="KW-1185">Reference proteome</keyword>
<accession>A7SBS3</accession>
<evidence type="ECO:0000256" key="3">
    <source>
        <dbReference type="ARBA" id="ARBA00030733"/>
    </source>
</evidence>
<dbReference type="PANTHER" id="PTHR31905">
    <property type="entry name" value="COILED-COIL DOMAIN-CONTAINING PROTEIN 58"/>
    <property type="match status" value="1"/>
</dbReference>
<dbReference type="PhylomeDB" id="A7SBS3"/>
<dbReference type="OMA" id="RCINENR"/>
<evidence type="ECO:0000256" key="2">
    <source>
        <dbReference type="ARBA" id="ARBA00024228"/>
    </source>
</evidence>
<dbReference type="InterPro" id="IPR019171">
    <property type="entry name" value="MIX23"/>
</dbReference>
<sequence>MAAENLQLEAAFLAFNAEFARNGFGQAPAGLLSILRHFRLREGEKVSEGRARLYKRLWCLLWEALKVLRLIDDKIIYKLNTSVPTASFEGEVNAEKRCRDLYGELLQGYSSRESAIKGCIHEVSNNIRDLREKREQDPDSNEFSKKLRNEQTMLRLMQSELLVEEVVKERSLKVFNERCWKSFKPPQ</sequence>
<protein>
    <recommendedName>
        <fullName evidence="2">Protein MIX23</fullName>
    </recommendedName>
    <alternativeName>
        <fullName evidence="3">Coiled-coil domain-containing protein 58</fullName>
    </alternativeName>
</protein>
<dbReference type="AlphaFoldDB" id="A7SBS3"/>
<dbReference type="eggNOG" id="KOG4613">
    <property type="taxonomic scope" value="Eukaryota"/>
</dbReference>
<proteinExistence type="inferred from homology"/>
<evidence type="ECO:0000313" key="4">
    <source>
        <dbReference type="EMBL" id="EDO38819.1"/>
    </source>
</evidence>
<comment type="similarity">
    <text evidence="1">Belongs to the MIX23 family.</text>
</comment>
<reference evidence="4 5" key="1">
    <citation type="journal article" date="2007" name="Science">
        <title>Sea anemone genome reveals ancestral eumetazoan gene repertoire and genomic organization.</title>
        <authorList>
            <person name="Putnam N.H."/>
            <person name="Srivastava M."/>
            <person name="Hellsten U."/>
            <person name="Dirks B."/>
            <person name="Chapman J."/>
            <person name="Salamov A."/>
            <person name="Terry A."/>
            <person name="Shapiro H."/>
            <person name="Lindquist E."/>
            <person name="Kapitonov V.V."/>
            <person name="Jurka J."/>
            <person name="Genikhovich G."/>
            <person name="Grigoriev I.V."/>
            <person name="Lucas S.M."/>
            <person name="Steele R.E."/>
            <person name="Finnerty J.R."/>
            <person name="Technau U."/>
            <person name="Martindale M.Q."/>
            <person name="Rokhsar D.S."/>
        </authorList>
    </citation>
    <scope>NUCLEOTIDE SEQUENCE [LARGE SCALE GENOMIC DNA]</scope>
    <source>
        <strain evidence="5">CH2 X CH6</strain>
    </source>
</reference>
<dbReference type="GO" id="GO:0005739">
    <property type="term" value="C:mitochondrion"/>
    <property type="evidence" value="ECO:0000318"/>
    <property type="project" value="GO_Central"/>
</dbReference>
<dbReference type="GO" id="GO:0005758">
    <property type="term" value="C:mitochondrial intermembrane space"/>
    <property type="evidence" value="ECO:0007669"/>
    <property type="project" value="InterPro"/>
</dbReference>
<evidence type="ECO:0000256" key="1">
    <source>
        <dbReference type="ARBA" id="ARBA00024204"/>
    </source>
</evidence>
<dbReference type="PANTHER" id="PTHR31905:SF2">
    <property type="entry name" value="PROTEIN MIX23"/>
    <property type="match status" value="1"/>
</dbReference>
<dbReference type="Proteomes" id="UP000001593">
    <property type="component" value="Unassembled WGS sequence"/>
</dbReference>
<organism evidence="4 5">
    <name type="scientific">Nematostella vectensis</name>
    <name type="common">Starlet sea anemone</name>
    <dbReference type="NCBI Taxonomy" id="45351"/>
    <lineage>
        <taxon>Eukaryota</taxon>
        <taxon>Metazoa</taxon>
        <taxon>Cnidaria</taxon>
        <taxon>Anthozoa</taxon>
        <taxon>Hexacorallia</taxon>
        <taxon>Actiniaria</taxon>
        <taxon>Edwardsiidae</taxon>
        <taxon>Nematostella</taxon>
    </lineage>
</organism>
<dbReference type="STRING" id="45351.A7SBS3"/>
<name>A7SBS3_NEMVE</name>